<protein>
    <submittedName>
        <fullName evidence="3">Uncharacterized protein</fullName>
    </submittedName>
</protein>
<feature type="transmembrane region" description="Helical" evidence="2">
    <location>
        <begin position="162"/>
        <end position="187"/>
    </location>
</feature>
<keyword evidence="2" id="KW-0812">Transmembrane</keyword>
<feature type="compositionally biased region" description="Basic and acidic residues" evidence="1">
    <location>
        <begin position="9"/>
        <end position="20"/>
    </location>
</feature>
<evidence type="ECO:0000313" key="4">
    <source>
        <dbReference type="Proteomes" id="UP001374535"/>
    </source>
</evidence>
<organism evidence="3 4">
    <name type="scientific">Vigna mungo</name>
    <name type="common">Black gram</name>
    <name type="synonym">Phaseolus mungo</name>
    <dbReference type="NCBI Taxonomy" id="3915"/>
    <lineage>
        <taxon>Eukaryota</taxon>
        <taxon>Viridiplantae</taxon>
        <taxon>Streptophyta</taxon>
        <taxon>Embryophyta</taxon>
        <taxon>Tracheophyta</taxon>
        <taxon>Spermatophyta</taxon>
        <taxon>Magnoliopsida</taxon>
        <taxon>eudicotyledons</taxon>
        <taxon>Gunneridae</taxon>
        <taxon>Pentapetalae</taxon>
        <taxon>rosids</taxon>
        <taxon>fabids</taxon>
        <taxon>Fabales</taxon>
        <taxon>Fabaceae</taxon>
        <taxon>Papilionoideae</taxon>
        <taxon>50 kb inversion clade</taxon>
        <taxon>NPAAA clade</taxon>
        <taxon>indigoferoid/millettioid clade</taxon>
        <taxon>Phaseoleae</taxon>
        <taxon>Vigna</taxon>
    </lineage>
</organism>
<dbReference type="EMBL" id="CP144695">
    <property type="protein sequence ID" value="WVZ07437.1"/>
    <property type="molecule type" value="Genomic_DNA"/>
</dbReference>
<feature type="transmembrane region" description="Helical" evidence="2">
    <location>
        <begin position="133"/>
        <end position="156"/>
    </location>
</feature>
<feature type="region of interest" description="Disordered" evidence="1">
    <location>
        <begin position="1"/>
        <end position="21"/>
    </location>
</feature>
<reference evidence="3 4" key="1">
    <citation type="journal article" date="2023" name="Life. Sci Alliance">
        <title>Evolutionary insights into 3D genome organization and epigenetic landscape of Vigna mungo.</title>
        <authorList>
            <person name="Junaid A."/>
            <person name="Singh B."/>
            <person name="Bhatia S."/>
        </authorList>
    </citation>
    <scope>NUCLEOTIDE SEQUENCE [LARGE SCALE GENOMIC DNA]</scope>
    <source>
        <strain evidence="3">Urdbean</strain>
    </source>
</reference>
<accession>A0AAQ3ND35</accession>
<evidence type="ECO:0000256" key="2">
    <source>
        <dbReference type="SAM" id="Phobius"/>
    </source>
</evidence>
<sequence>IAEGADPDLGSKVDAGERVEGGGASLAAERGVLKAGDVRVGADEGDGGCQRDDAFARFHLGAGPHVPRHAHSVHSLGIWARHLRHPRSLTRGGTGNSISLRNNSLSLSLLQFSILITINNPNFNRPAFLCIQLLYYSILLLLINFTHPFFIFYLSGFFQFKFYFLCTNITLFHNLYLLIYTFLYIIYLKN</sequence>
<keyword evidence="4" id="KW-1185">Reference proteome</keyword>
<name>A0AAQ3ND35_VIGMU</name>
<keyword evidence="2" id="KW-1133">Transmembrane helix</keyword>
<evidence type="ECO:0000313" key="3">
    <source>
        <dbReference type="EMBL" id="WVZ07437.1"/>
    </source>
</evidence>
<proteinExistence type="predicted"/>
<keyword evidence="2" id="KW-0472">Membrane</keyword>
<dbReference type="Proteomes" id="UP001374535">
    <property type="component" value="Chromosome 6"/>
</dbReference>
<evidence type="ECO:0000256" key="1">
    <source>
        <dbReference type="SAM" id="MobiDB-lite"/>
    </source>
</evidence>
<feature type="non-terminal residue" evidence="3">
    <location>
        <position position="1"/>
    </location>
</feature>
<gene>
    <name evidence="3" type="ORF">V8G54_020783</name>
</gene>
<dbReference type="AlphaFoldDB" id="A0AAQ3ND35"/>